<dbReference type="PANTHER" id="PTHR39475">
    <property type="entry name" value="CONIDIATION-SPECIFIC PROTEIN 6"/>
    <property type="match status" value="1"/>
</dbReference>
<dbReference type="AlphaFoldDB" id="A0A9P5YGT3"/>
<feature type="compositionally biased region" description="Basic and acidic residues" evidence="1">
    <location>
        <begin position="27"/>
        <end position="46"/>
    </location>
</feature>
<protein>
    <submittedName>
        <fullName evidence="2">Uncharacterized protein</fullName>
    </submittedName>
</protein>
<accession>A0A9P5YGT3</accession>
<sequence length="110" mass="11841">MQSKVGNPQVYEAGDQRTHKGSSGGSDRFDVGPDNAHIDFDSKDQRSLANRLASAGQNEKHSDENAKTVTDPLAPARAHGNEPSRGAKIDADIKAEEEELLRNKEKATGT</sequence>
<evidence type="ECO:0000313" key="2">
    <source>
        <dbReference type="EMBL" id="KAF9469638.1"/>
    </source>
</evidence>
<gene>
    <name evidence="2" type="ORF">BDZ94DRAFT_1242906</name>
</gene>
<feature type="region of interest" description="Disordered" evidence="1">
    <location>
        <begin position="1"/>
        <end position="93"/>
    </location>
</feature>
<dbReference type="Proteomes" id="UP000807353">
    <property type="component" value="Unassembled WGS sequence"/>
</dbReference>
<feature type="compositionally biased region" description="Basic and acidic residues" evidence="1">
    <location>
        <begin position="79"/>
        <end position="93"/>
    </location>
</feature>
<keyword evidence="3" id="KW-1185">Reference proteome</keyword>
<evidence type="ECO:0000313" key="3">
    <source>
        <dbReference type="Proteomes" id="UP000807353"/>
    </source>
</evidence>
<dbReference type="EMBL" id="MU150229">
    <property type="protein sequence ID" value="KAF9469638.1"/>
    <property type="molecule type" value="Genomic_DNA"/>
</dbReference>
<proteinExistence type="predicted"/>
<comment type="caution">
    <text evidence="2">The sequence shown here is derived from an EMBL/GenBank/DDBJ whole genome shotgun (WGS) entry which is preliminary data.</text>
</comment>
<dbReference type="PANTHER" id="PTHR39475:SF1">
    <property type="entry name" value="CONIDIATION-SPECIFIC PROTEIN 6"/>
    <property type="match status" value="1"/>
</dbReference>
<dbReference type="OrthoDB" id="3358750at2759"/>
<evidence type="ECO:0000256" key="1">
    <source>
        <dbReference type="SAM" id="MobiDB-lite"/>
    </source>
</evidence>
<name>A0A9P5YGT3_9AGAR</name>
<reference evidence="2" key="1">
    <citation type="submission" date="2020-11" db="EMBL/GenBank/DDBJ databases">
        <authorList>
            <consortium name="DOE Joint Genome Institute"/>
            <person name="Ahrendt S."/>
            <person name="Riley R."/>
            <person name="Andreopoulos W."/>
            <person name="Labutti K."/>
            <person name="Pangilinan J."/>
            <person name="Ruiz-Duenas F.J."/>
            <person name="Barrasa J.M."/>
            <person name="Sanchez-Garcia M."/>
            <person name="Camarero S."/>
            <person name="Miyauchi S."/>
            <person name="Serrano A."/>
            <person name="Linde D."/>
            <person name="Babiker R."/>
            <person name="Drula E."/>
            <person name="Ayuso-Fernandez I."/>
            <person name="Pacheco R."/>
            <person name="Padilla G."/>
            <person name="Ferreira P."/>
            <person name="Barriuso J."/>
            <person name="Kellner H."/>
            <person name="Castanera R."/>
            <person name="Alfaro M."/>
            <person name="Ramirez L."/>
            <person name="Pisabarro A.G."/>
            <person name="Kuo A."/>
            <person name="Tritt A."/>
            <person name="Lipzen A."/>
            <person name="He G."/>
            <person name="Yan M."/>
            <person name="Ng V."/>
            <person name="Cullen D."/>
            <person name="Martin F."/>
            <person name="Rosso M.-N."/>
            <person name="Henrissat B."/>
            <person name="Hibbett D."/>
            <person name="Martinez A.T."/>
            <person name="Grigoriev I.V."/>
        </authorList>
    </citation>
    <scope>NUCLEOTIDE SEQUENCE</scope>
    <source>
        <strain evidence="2">CBS 247.69</strain>
    </source>
</reference>
<organism evidence="2 3">
    <name type="scientific">Collybia nuda</name>
    <dbReference type="NCBI Taxonomy" id="64659"/>
    <lineage>
        <taxon>Eukaryota</taxon>
        <taxon>Fungi</taxon>
        <taxon>Dikarya</taxon>
        <taxon>Basidiomycota</taxon>
        <taxon>Agaricomycotina</taxon>
        <taxon>Agaricomycetes</taxon>
        <taxon>Agaricomycetidae</taxon>
        <taxon>Agaricales</taxon>
        <taxon>Tricholomatineae</taxon>
        <taxon>Clitocybaceae</taxon>
        <taxon>Collybia</taxon>
    </lineage>
</organism>